<organism evidence="1 2">
    <name type="scientific">Flavobacterium branchiophilum (strain FL-15)</name>
    <dbReference type="NCBI Taxonomy" id="1034807"/>
    <lineage>
        <taxon>Bacteria</taxon>
        <taxon>Pseudomonadati</taxon>
        <taxon>Bacteroidota</taxon>
        <taxon>Flavobacteriia</taxon>
        <taxon>Flavobacteriales</taxon>
        <taxon>Flavobacteriaceae</taxon>
        <taxon>Flavobacterium</taxon>
    </lineage>
</organism>
<evidence type="ECO:0000313" key="1">
    <source>
        <dbReference type="EMBL" id="CCB68953.1"/>
    </source>
</evidence>
<gene>
    <name evidence="1" type="ordered locus">FBFL15_0849</name>
</gene>
<accession>G2Z6V8</accession>
<keyword evidence="2" id="KW-1185">Reference proteome</keyword>
<dbReference type="KEGG" id="fbr:FBFL15_0849"/>
<dbReference type="EMBL" id="FQ859183">
    <property type="protein sequence ID" value="CCB68953.1"/>
    <property type="molecule type" value="Genomic_DNA"/>
</dbReference>
<protein>
    <submittedName>
        <fullName evidence="1">Uncharacterized protein</fullName>
    </submittedName>
</protein>
<dbReference type="AlphaFoldDB" id="G2Z6V8"/>
<dbReference type="STRING" id="1034807.FBFL15_0849"/>
<evidence type="ECO:0000313" key="2">
    <source>
        <dbReference type="Proteomes" id="UP000009186"/>
    </source>
</evidence>
<proteinExistence type="predicted"/>
<name>G2Z6V8_FLABF</name>
<sequence length="58" mass="7117">MDHWFDEFNDNSFVKFDDIILDKENNEFPISFILKKENLNFNKICKDFINTNNEDKLR</sequence>
<reference evidence="1 2" key="1">
    <citation type="journal article" date="2011" name="Appl. Environ. Microbiol.">
        <title>Complete genome sequence of the fish pathogen Flavobacterium branchiophilum.</title>
        <authorList>
            <consortium name="1:IP"/>
            <consortium name="Microbial Evolutionary Genomics,F-75015 Paris"/>
            <consortium name="France 2:CNRS"/>
            <consortium name="URA2171"/>
            <consortium name="F-75015 Paris,France 3:Unite de Virologie et Immunologie Mol."/>
            <consortium name="INRA,78352 Jouy en Josas Cedex"/>
            <consortium name="France. 4:Unite de Mathemathique"/>
            <consortium name="Informatique et Genome,INRA"/>
            <consortium name="78352 Jouy en Josas Cedex"/>
            <consortium name="France. 5:CEA/Genoscope"/>
            <consortium name="Evry"/>
            <consortium name="France"/>
            <person name="Touchon M."/>
            <person name="Barbier P."/>
            <person name="Bernardet J.F."/>
            <person name="Loux V."/>
            <person name="Vacherie B."/>
            <person name="Barbe V."/>
            <person name="Rocha E.P."/>
            <person name="Duchaud E."/>
        </authorList>
    </citation>
    <scope>NUCLEOTIDE SEQUENCE [LARGE SCALE GENOMIC DNA]</scope>
    <source>
        <strain evidence="1 2">FL-15</strain>
    </source>
</reference>
<dbReference type="Proteomes" id="UP000009186">
    <property type="component" value="Chromosome"/>
</dbReference>
<dbReference type="HOGENOM" id="CLU_2972807_0_0_10"/>